<reference evidence="8" key="1">
    <citation type="submission" date="2023-08" db="EMBL/GenBank/DDBJ databases">
        <title>A de novo genome assembly of Solanum verrucosum Schlechtendal, a Mexican diploid species geographically isolated from the other diploid A-genome species in potato relatives.</title>
        <authorList>
            <person name="Hosaka K."/>
        </authorList>
    </citation>
    <scope>NUCLEOTIDE SEQUENCE</scope>
    <source>
        <tissue evidence="8">Young leaves</tissue>
    </source>
</reference>
<dbReference type="PANTHER" id="PTHR34072:SF59">
    <property type="entry name" value="CCHC-TYPE INTEGRASE"/>
    <property type="match status" value="1"/>
</dbReference>
<dbReference type="SUPFAM" id="SSF56672">
    <property type="entry name" value="DNA/RNA polymerases"/>
    <property type="match status" value="1"/>
</dbReference>
<dbReference type="InterPro" id="IPR043502">
    <property type="entry name" value="DNA/RNA_pol_sf"/>
</dbReference>
<accession>A0AAF0ZRR2</accession>
<dbReference type="CDD" id="cd09274">
    <property type="entry name" value="RNase_HI_RT_Ty3"/>
    <property type="match status" value="1"/>
</dbReference>
<evidence type="ECO:0000259" key="7">
    <source>
        <dbReference type="Pfam" id="PF17917"/>
    </source>
</evidence>
<dbReference type="GO" id="GO:0003964">
    <property type="term" value="F:RNA-directed DNA polymerase activity"/>
    <property type="evidence" value="ECO:0007669"/>
    <property type="project" value="UniProtKB-KW"/>
</dbReference>
<keyword evidence="6" id="KW-0695">RNA-directed DNA polymerase</keyword>
<sequence length="287" mass="33539">MGLGSGAAAWGSTSAATTSALGSAFLERRKREGIEERRKREEREMKKWEIFVPEGSDGYVVYCDASRVGLGYVLMQQGKVITYTSRQLKVHEKNYPTHNLELAAVVFAPNIWRHYLYGVHVDVFTNHKILQYVFTQKELNLCWNRWLEFLKDYDMNVLYHPAKRRERGDQLSKEQADMFFKFQPQNPKDFSVNFVTRFRHSASRSRLVDFQPILNNFSGTLDDLRLTSLMLCESLKELKLTDEARMNTKPEDQSRGLNRVYLVCFSRSPLAKVESTIFPFFQPRRRI</sequence>
<keyword evidence="9" id="KW-1185">Reference proteome</keyword>
<dbReference type="AlphaFoldDB" id="A0AAF0ZRR2"/>
<evidence type="ECO:0000256" key="1">
    <source>
        <dbReference type="ARBA" id="ARBA00022679"/>
    </source>
</evidence>
<evidence type="ECO:0000256" key="2">
    <source>
        <dbReference type="ARBA" id="ARBA00022695"/>
    </source>
</evidence>
<dbReference type="GO" id="GO:0004519">
    <property type="term" value="F:endonuclease activity"/>
    <property type="evidence" value="ECO:0007669"/>
    <property type="project" value="UniProtKB-KW"/>
</dbReference>
<keyword evidence="3" id="KW-0540">Nuclease</keyword>
<keyword evidence="2" id="KW-0548">Nucleotidyltransferase</keyword>
<keyword evidence="4" id="KW-0255">Endonuclease</keyword>
<evidence type="ECO:0000256" key="5">
    <source>
        <dbReference type="ARBA" id="ARBA00022801"/>
    </source>
</evidence>
<protein>
    <recommendedName>
        <fullName evidence="7">Reverse transcriptase RNase H-like domain-containing protein</fullName>
    </recommendedName>
</protein>
<name>A0AAF0ZRR2_SOLVR</name>
<feature type="domain" description="Reverse transcriptase RNase H-like" evidence="7">
    <location>
        <begin position="59"/>
        <end position="153"/>
    </location>
</feature>
<evidence type="ECO:0000256" key="3">
    <source>
        <dbReference type="ARBA" id="ARBA00022722"/>
    </source>
</evidence>
<evidence type="ECO:0000313" key="9">
    <source>
        <dbReference type="Proteomes" id="UP001234989"/>
    </source>
</evidence>
<dbReference type="GO" id="GO:0016787">
    <property type="term" value="F:hydrolase activity"/>
    <property type="evidence" value="ECO:0007669"/>
    <property type="project" value="UniProtKB-KW"/>
</dbReference>
<dbReference type="InterPro" id="IPR041373">
    <property type="entry name" value="RT_RNaseH"/>
</dbReference>
<gene>
    <name evidence="8" type="ORF">MTR67_043067</name>
</gene>
<evidence type="ECO:0000256" key="6">
    <source>
        <dbReference type="ARBA" id="ARBA00022918"/>
    </source>
</evidence>
<evidence type="ECO:0000256" key="4">
    <source>
        <dbReference type="ARBA" id="ARBA00022759"/>
    </source>
</evidence>
<organism evidence="8 9">
    <name type="scientific">Solanum verrucosum</name>
    <dbReference type="NCBI Taxonomy" id="315347"/>
    <lineage>
        <taxon>Eukaryota</taxon>
        <taxon>Viridiplantae</taxon>
        <taxon>Streptophyta</taxon>
        <taxon>Embryophyta</taxon>
        <taxon>Tracheophyta</taxon>
        <taxon>Spermatophyta</taxon>
        <taxon>Magnoliopsida</taxon>
        <taxon>eudicotyledons</taxon>
        <taxon>Gunneridae</taxon>
        <taxon>Pentapetalae</taxon>
        <taxon>asterids</taxon>
        <taxon>lamiids</taxon>
        <taxon>Solanales</taxon>
        <taxon>Solanaceae</taxon>
        <taxon>Solanoideae</taxon>
        <taxon>Solaneae</taxon>
        <taxon>Solanum</taxon>
    </lineage>
</organism>
<dbReference type="EMBL" id="CP133621">
    <property type="protein sequence ID" value="WMV49682.1"/>
    <property type="molecule type" value="Genomic_DNA"/>
</dbReference>
<dbReference type="Proteomes" id="UP001234989">
    <property type="component" value="Chromosome 10"/>
</dbReference>
<dbReference type="PANTHER" id="PTHR34072">
    <property type="entry name" value="ENZYMATIC POLYPROTEIN-RELATED"/>
    <property type="match status" value="1"/>
</dbReference>
<keyword evidence="5" id="KW-0378">Hydrolase</keyword>
<proteinExistence type="predicted"/>
<keyword evidence="1" id="KW-0808">Transferase</keyword>
<evidence type="ECO:0000313" key="8">
    <source>
        <dbReference type="EMBL" id="WMV49682.1"/>
    </source>
</evidence>
<dbReference type="Pfam" id="PF17917">
    <property type="entry name" value="RT_RNaseH"/>
    <property type="match status" value="1"/>
</dbReference>